<dbReference type="GO" id="GO:0003886">
    <property type="term" value="F:DNA (cytosine-5-)-methyltransferase activity"/>
    <property type="evidence" value="ECO:0007669"/>
    <property type="project" value="UniProtKB-EC"/>
</dbReference>
<evidence type="ECO:0000256" key="2">
    <source>
        <dbReference type="ARBA" id="ARBA00022603"/>
    </source>
</evidence>
<dbReference type="Gene3D" id="3.90.120.10">
    <property type="entry name" value="DNA Methylase, subunit A, domain 2"/>
    <property type="match status" value="1"/>
</dbReference>
<dbReference type="SUPFAM" id="SSF53335">
    <property type="entry name" value="S-adenosyl-L-methionine-dependent methyltransferases"/>
    <property type="match status" value="1"/>
</dbReference>
<comment type="caution">
    <text evidence="8">The sequence shown here is derived from an EMBL/GenBank/DDBJ whole genome shotgun (WGS) entry which is preliminary data.</text>
</comment>
<dbReference type="InterPro" id="IPR001525">
    <property type="entry name" value="C5_MeTfrase"/>
</dbReference>
<dbReference type="PROSITE" id="PS51679">
    <property type="entry name" value="SAM_MT_C5"/>
    <property type="match status" value="1"/>
</dbReference>
<evidence type="ECO:0000256" key="3">
    <source>
        <dbReference type="ARBA" id="ARBA00022679"/>
    </source>
</evidence>
<keyword evidence="4 6" id="KW-0949">S-adenosyl-L-methionine</keyword>
<comment type="similarity">
    <text evidence="6 7">Belongs to the class I-like SAM-binding methyltransferase superfamily. C5-methyltransferase family.</text>
</comment>
<dbReference type="PRINTS" id="PR00105">
    <property type="entry name" value="C5METTRFRASE"/>
</dbReference>
<organism evidence="8 9">
    <name type="scientific">Candidatus Harrisonbacteria bacterium CG10_big_fil_rev_8_21_14_0_10_42_17</name>
    <dbReference type="NCBI Taxonomy" id="1974584"/>
    <lineage>
        <taxon>Bacteria</taxon>
        <taxon>Candidatus Harrisoniibacteriota</taxon>
    </lineage>
</organism>
<reference evidence="9" key="1">
    <citation type="submission" date="2017-09" db="EMBL/GenBank/DDBJ databases">
        <title>Depth-based differentiation of microbial function through sediment-hosted aquifers and enrichment of novel symbionts in the deep terrestrial subsurface.</title>
        <authorList>
            <person name="Probst A.J."/>
            <person name="Ladd B."/>
            <person name="Jarett J.K."/>
            <person name="Geller-Mcgrath D.E."/>
            <person name="Sieber C.M.K."/>
            <person name="Emerson J.B."/>
            <person name="Anantharaman K."/>
            <person name="Thomas B.C."/>
            <person name="Malmstrom R."/>
            <person name="Stieglmeier M."/>
            <person name="Klingl A."/>
            <person name="Woyke T."/>
            <person name="Ryan C.M."/>
            <person name="Banfield J.F."/>
        </authorList>
    </citation>
    <scope>NUCLEOTIDE SEQUENCE [LARGE SCALE GENOMIC DNA]</scope>
</reference>
<evidence type="ECO:0000313" key="9">
    <source>
        <dbReference type="Proteomes" id="UP000228635"/>
    </source>
</evidence>
<dbReference type="GO" id="GO:0032259">
    <property type="term" value="P:methylation"/>
    <property type="evidence" value="ECO:0007669"/>
    <property type="project" value="UniProtKB-KW"/>
</dbReference>
<evidence type="ECO:0000313" key="8">
    <source>
        <dbReference type="EMBL" id="PIT92127.1"/>
    </source>
</evidence>
<dbReference type="AlphaFoldDB" id="A0A2M6WH58"/>
<proteinExistence type="inferred from homology"/>
<keyword evidence="3 6" id="KW-0808">Transferase</keyword>
<dbReference type="PANTHER" id="PTHR10629">
    <property type="entry name" value="CYTOSINE-SPECIFIC METHYLTRANSFERASE"/>
    <property type="match status" value="1"/>
</dbReference>
<dbReference type="GO" id="GO:0009307">
    <property type="term" value="P:DNA restriction-modification system"/>
    <property type="evidence" value="ECO:0007669"/>
    <property type="project" value="UniProtKB-KW"/>
</dbReference>
<keyword evidence="5" id="KW-0680">Restriction system</keyword>
<name>A0A2M6WH58_9BACT</name>
<dbReference type="Pfam" id="PF00145">
    <property type="entry name" value="DNA_methylase"/>
    <property type="match status" value="1"/>
</dbReference>
<keyword evidence="2 6" id="KW-0489">Methyltransferase</keyword>
<accession>A0A2M6WH58</accession>
<dbReference type="Gene3D" id="3.40.50.150">
    <property type="entry name" value="Vaccinia Virus protein VP39"/>
    <property type="match status" value="1"/>
</dbReference>
<gene>
    <name evidence="8" type="ORF">COU08_04070</name>
</gene>
<dbReference type="InterPro" id="IPR029063">
    <property type="entry name" value="SAM-dependent_MTases_sf"/>
</dbReference>
<dbReference type="PANTHER" id="PTHR10629:SF52">
    <property type="entry name" value="DNA (CYTOSINE-5)-METHYLTRANSFERASE 1"/>
    <property type="match status" value="1"/>
</dbReference>
<dbReference type="EMBL" id="PFBA01000034">
    <property type="protein sequence ID" value="PIT92127.1"/>
    <property type="molecule type" value="Genomic_DNA"/>
</dbReference>
<dbReference type="InterPro" id="IPR050390">
    <property type="entry name" value="C5-Methyltransferase"/>
</dbReference>
<evidence type="ECO:0000256" key="1">
    <source>
        <dbReference type="ARBA" id="ARBA00011975"/>
    </source>
</evidence>
<dbReference type="EC" id="2.1.1.37" evidence="1"/>
<evidence type="ECO:0000256" key="6">
    <source>
        <dbReference type="PROSITE-ProRule" id="PRU01016"/>
    </source>
</evidence>
<evidence type="ECO:0000256" key="4">
    <source>
        <dbReference type="ARBA" id="ARBA00022691"/>
    </source>
</evidence>
<dbReference type="NCBIfam" id="TIGR00675">
    <property type="entry name" value="dcm"/>
    <property type="match status" value="1"/>
</dbReference>
<sequence>MAKRNQLKAVDFFSGAGGLTNGLMASGIKVLGGVDNDGSCKATFEKNNKGAVFLERDITKYAPADLERELKISKNDDNMIFAGCAPCQFWSIIRTSKEKSKKTKNLILDFQRFVEYFLPGIVLVENVPGISSKKDSPMGNFIAVLESLGYNVAHDITDMSLYGIPQKRRRFTLLASRVSTISLPKPTNKQKTVRDVLGTKNGFHKIKAGTAGSDPFLHTAANLSDKNIERLRMTDKNGGDRSKWQNKKGYQLDCYASGEKKFYDTYGRMWWDRPSPTITTKFFSISNGRFAHPEEDRAISLREGATLQTFPKNYQFIGTSIASIAKMIGNAVPPKFAEIIGKQIVESVQ</sequence>
<evidence type="ECO:0000256" key="5">
    <source>
        <dbReference type="ARBA" id="ARBA00022747"/>
    </source>
</evidence>
<dbReference type="Proteomes" id="UP000228635">
    <property type="component" value="Unassembled WGS sequence"/>
</dbReference>
<evidence type="ECO:0000256" key="7">
    <source>
        <dbReference type="RuleBase" id="RU000416"/>
    </source>
</evidence>
<protein>
    <recommendedName>
        <fullName evidence="1">DNA (cytosine-5-)-methyltransferase</fullName>
        <ecNumber evidence="1">2.1.1.37</ecNumber>
    </recommendedName>
</protein>
<feature type="active site" evidence="6">
    <location>
        <position position="87"/>
    </location>
</feature>